<name>A0A8S5UT68_9CAUD</name>
<dbReference type="EMBL" id="BK016135">
    <property type="protein sequence ID" value="DAF97604.1"/>
    <property type="molecule type" value="Genomic_DNA"/>
</dbReference>
<reference evidence="2" key="1">
    <citation type="journal article" date="2021" name="Proc. Natl. Acad. Sci. U.S.A.">
        <title>A Catalog of Tens of Thousands of Viruses from Human Metagenomes Reveals Hidden Associations with Chronic Diseases.</title>
        <authorList>
            <person name="Tisza M.J."/>
            <person name="Buck C.B."/>
        </authorList>
    </citation>
    <scope>NUCLEOTIDE SEQUENCE</scope>
    <source>
        <strain evidence="2">Ct4fm14</strain>
    </source>
</reference>
<evidence type="ECO:0000313" key="2">
    <source>
        <dbReference type="EMBL" id="DAF97604.1"/>
    </source>
</evidence>
<protein>
    <submittedName>
        <fullName evidence="2">Helix-turn-helix domain protein</fullName>
    </submittedName>
</protein>
<sequence length="266" mass="29377">MASDLTGGGMYLVIPYAVAHDMRLSGRAKLLYGEIVRLASARGYCYASNEALLEVLTHEDPDTGAVGTITERTLQRLLAELKDRGHIHTDTGPVSNSRGGDTTMRRIFVGQKLAEKPQDLGVTKMSPPDKNVTPGVTKMSPPIRSKKNIKGSNPHTPVEVWDAIEAYLGGSDGDPEYREAIEALLRNRQAMGKPVRTRQAMNQIINRLRRVNQRETEIAMLNKAVEMGWRTVYPLKPDELPETAKPTGKRFLGTRIVDGVEVDVFG</sequence>
<accession>A0A8S5UT68</accession>
<organism evidence="2">
    <name type="scientific">Siphoviridae sp. ct4fm14</name>
    <dbReference type="NCBI Taxonomy" id="2825331"/>
    <lineage>
        <taxon>Viruses</taxon>
        <taxon>Duplodnaviria</taxon>
        <taxon>Heunggongvirae</taxon>
        <taxon>Uroviricota</taxon>
        <taxon>Caudoviricetes</taxon>
    </lineage>
</organism>
<feature type="region of interest" description="Disordered" evidence="1">
    <location>
        <begin position="120"/>
        <end position="154"/>
    </location>
</feature>
<evidence type="ECO:0000256" key="1">
    <source>
        <dbReference type="SAM" id="MobiDB-lite"/>
    </source>
</evidence>
<proteinExistence type="predicted"/>